<feature type="region of interest" description="Disordered" evidence="1">
    <location>
        <begin position="1"/>
        <end position="20"/>
    </location>
</feature>
<feature type="compositionally biased region" description="Polar residues" evidence="1">
    <location>
        <begin position="1"/>
        <end position="16"/>
    </location>
</feature>
<evidence type="ECO:0000256" key="1">
    <source>
        <dbReference type="SAM" id="MobiDB-lite"/>
    </source>
</evidence>
<feature type="region of interest" description="Disordered" evidence="1">
    <location>
        <begin position="151"/>
        <end position="183"/>
    </location>
</feature>
<name>A0AAW0DWL5_9AGAR</name>
<dbReference type="InterPro" id="IPR035992">
    <property type="entry name" value="Ricin_B-like_lectins"/>
</dbReference>
<reference evidence="2 3" key="1">
    <citation type="submission" date="2024-01" db="EMBL/GenBank/DDBJ databases">
        <title>A draft genome for a cacao thread blight-causing isolate of Paramarasmius palmivorus.</title>
        <authorList>
            <person name="Baruah I.K."/>
            <person name="Bukari Y."/>
            <person name="Amoako-Attah I."/>
            <person name="Meinhardt L.W."/>
            <person name="Bailey B.A."/>
            <person name="Cohen S.P."/>
        </authorList>
    </citation>
    <scope>NUCLEOTIDE SEQUENCE [LARGE SCALE GENOMIC DNA]</scope>
    <source>
        <strain evidence="2 3">GH-12</strain>
    </source>
</reference>
<accession>A0AAW0DWL5</accession>
<dbReference type="Gene3D" id="2.80.10.50">
    <property type="match status" value="1"/>
</dbReference>
<dbReference type="EMBL" id="JAYKXP010000007">
    <property type="protein sequence ID" value="KAK7056423.1"/>
    <property type="molecule type" value="Genomic_DNA"/>
</dbReference>
<evidence type="ECO:0000313" key="2">
    <source>
        <dbReference type="EMBL" id="KAK7056423.1"/>
    </source>
</evidence>
<keyword evidence="3" id="KW-1185">Reference proteome</keyword>
<sequence length="225" mass="24457">MSVTSNSSRSTHGTSPLPNPRPAIYKIINVNSKTAIDLSGTDGKSVTGHTICNVRNPSLFLSITISGSGSLHIGSSAYPTSWEMEVFDIKENTYRIRWPNTSYVFDLRNWGDSKPGTLIIIKLDLKGELLPIHECQLWRFIEVESTDIAEDTETQSEYSDAGDWQTVHEGPAETPPASNSSTQTLADTVIDAEGLRVGGNGEIAITTTTTTVTTTVTRVKRLNVG</sequence>
<protein>
    <submittedName>
        <fullName evidence="2">Uncharacterized protein</fullName>
    </submittedName>
</protein>
<evidence type="ECO:0000313" key="3">
    <source>
        <dbReference type="Proteomes" id="UP001383192"/>
    </source>
</evidence>
<dbReference type="Proteomes" id="UP001383192">
    <property type="component" value="Unassembled WGS sequence"/>
</dbReference>
<dbReference type="SUPFAM" id="SSF50370">
    <property type="entry name" value="Ricin B-like lectins"/>
    <property type="match status" value="1"/>
</dbReference>
<gene>
    <name evidence="2" type="ORF">VNI00_002978</name>
</gene>
<comment type="caution">
    <text evidence="2">The sequence shown here is derived from an EMBL/GenBank/DDBJ whole genome shotgun (WGS) entry which is preliminary data.</text>
</comment>
<organism evidence="2 3">
    <name type="scientific">Paramarasmius palmivorus</name>
    <dbReference type="NCBI Taxonomy" id="297713"/>
    <lineage>
        <taxon>Eukaryota</taxon>
        <taxon>Fungi</taxon>
        <taxon>Dikarya</taxon>
        <taxon>Basidiomycota</taxon>
        <taxon>Agaricomycotina</taxon>
        <taxon>Agaricomycetes</taxon>
        <taxon>Agaricomycetidae</taxon>
        <taxon>Agaricales</taxon>
        <taxon>Marasmiineae</taxon>
        <taxon>Marasmiaceae</taxon>
        <taxon>Paramarasmius</taxon>
    </lineage>
</organism>
<dbReference type="AlphaFoldDB" id="A0AAW0DWL5"/>
<proteinExistence type="predicted"/>